<dbReference type="Pfam" id="PF00520">
    <property type="entry name" value="Ion_trans"/>
    <property type="match status" value="1"/>
</dbReference>
<evidence type="ECO:0000256" key="12">
    <source>
        <dbReference type="SAM" id="MobiDB-lite"/>
    </source>
</evidence>
<dbReference type="SUPFAM" id="SSF81324">
    <property type="entry name" value="Voltage-gated potassium channels"/>
    <property type="match status" value="1"/>
</dbReference>
<gene>
    <name evidence="15" type="ORF">HKI87_01g03250</name>
</gene>
<dbReference type="SMART" id="SM00100">
    <property type="entry name" value="cNMP"/>
    <property type="match status" value="1"/>
</dbReference>
<feature type="transmembrane region" description="Helical" evidence="13">
    <location>
        <begin position="351"/>
        <end position="375"/>
    </location>
</feature>
<dbReference type="Pfam" id="PF00027">
    <property type="entry name" value="cNMP_binding"/>
    <property type="match status" value="1"/>
</dbReference>
<evidence type="ECO:0000256" key="2">
    <source>
        <dbReference type="ARBA" id="ARBA00022448"/>
    </source>
</evidence>
<dbReference type="GO" id="GO:0005249">
    <property type="term" value="F:voltage-gated potassium channel activity"/>
    <property type="evidence" value="ECO:0007669"/>
    <property type="project" value="InterPro"/>
</dbReference>
<keyword evidence="10 13" id="KW-0472">Membrane</keyword>
<dbReference type="EMBL" id="CP151501">
    <property type="protein sequence ID" value="WZN58801.1"/>
    <property type="molecule type" value="Genomic_DNA"/>
</dbReference>
<dbReference type="InterPro" id="IPR003938">
    <property type="entry name" value="K_chnl_volt-dep_EAG/ELK/ERG"/>
</dbReference>
<evidence type="ECO:0000256" key="8">
    <source>
        <dbReference type="ARBA" id="ARBA00022989"/>
    </source>
</evidence>
<feature type="compositionally biased region" description="Acidic residues" evidence="12">
    <location>
        <begin position="625"/>
        <end position="634"/>
    </location>
</feature>
<dbReference type="Gene3D" id="2.60.120.10">
    <property type="entry name" value="Jelly Rolls"/>
    <property type="match status" value="1"/>
</dbReference>
<name>A0AAX4NZB6_9CHLO</name>
<evidence type="ECO:0000256" key="9">
    <source>
        <dbReference type="ARBA" id="ARBA00023065"/>
    </source>
</evidence>
<dbReference type="PANTHER" id="PTHR10217:SF435">
    <property type="entry name" value="POTASSIUM VOLTAGE-GATED CHANNEL PROTEIN EAG"/>
    <property type="match status" value="1"/>
</dbReference>
<keyword evidence="5" id="KW-0631">Potassium channel</keyword>
<dbReference type="InterPro" id="IPR018490">
    <property type="entry name" value="cNMP-bd_dom_sf"/>
</dbReference>
<keyword evidence="2" id="KW-0813">Transport</keyword>
<dbReference type="InterPro" id="IPR014710">
    <property type="entry name" value="RmlC-like_jellyroll"/>
</dbReference>
<dbReference type="GO" id="GO:0005886">
    <property type="term" value="C:plasma membrane"/>
    <property type="evidence" value="ECO:0007669"/>
    <property type="project" value="TreeGrafter"/>
</dbReference>
<dbReference type="PRINTS" id="PR01463">
    <property type="entry name" value="EAGCHANLFMLY"/>
</dbReference>
<dbReference type="InterPro" id="IPR050818">
    <property type="entry name" value="KCNH_animal-type"/>
</dbReference>
<feature type="transmembrane region" description="Helical" evidence="13">
    <location>
        <begin position="79"/>
        <end position="98"/>
    </location>
</feature>
<keyword evidence="3" id="KW-0633">Potassium transport</keyword>
<dbReference type="Gene3D" id="1.10.287.630">
    <property type="entry name" value="Helix hairpin bin"/>
    <property type="match status" value="1"/>
</dbReference>
<feature type="region of interest" description="Disordered" evidence="12">
    <location>
        <begin position="617"/>
        <end position="640"/>
    </location>
</feature>
<dbReference type="InterPro" id="IPR005821">
    <property type="entry name" value="Ion_trans_dom"/>
</dbReference>
<dbReference type="PROSITE" id="PS50042">
    <property type="entry name" value="CNMP_BINDING_3"/>
    <property type="match status" value="1"/>
</dbReference>
<dbReference type="CDD" id="cd00038">
    <property type="entry name" value="CAP_ED"/>
    <property type="match status" value="1"/>
</dbReference>
<evidence type="ECO:0000256" key="6">
    <source>
        <dbReference type="ARBA" id="ARBA00022882"/>
    </source>
</evidence>
<evidence type="ECO:0000256" key="7">
    <source>
        <dbReference type="ARBA" id="ARBA00022958"/>
    </source>
</evidence>
<protein>
    <submittedName>
        <fullName evidence="15">Ion transport protein</fullName>
    </submittedName>
</protein>
<dbReference type="Proteomes" id="UP001472866">
    <property type="component" value="Chromosome 01"/>
</dbReference>
<reference evidence="15 16" key="1">
    <citation type="submission" date="2024-03" db="EMBL/GenBank/DDBJ databases">
        <title>Complete genome sequence of the green alga Chloropicon roscoffensis RCC1871.</title>
        <authorList>
            <person name="Lemieux C."/>
            <person name="Pombert J.-F."/>
            <person name="Otis C."/>
            <person name="Turmel M."/>
        </authorList>
    </citation>
    <scope>NUCLEOTIDE SEQUENCE [LARGE SCALE GENOMIC DNA]</scope>
    <source>
        <strain evidence="15 16">RCC1871</strain>
    </source>
</reference>
<dbReference type="PANTHER" id="PTHR10217">
    <property type="entry name" value="VOLTAGE AND LIGAND GATED POTASSIUM CHANNEL"/>
    <property type="match status" value="1"/>
</dbReference>
<keyword evidence="11" id="KW-0407">Ion channel</keyword>
<accession>A0AAX4NZB6</accession>
<keyword evidence="8 13" id="KW-1133">Transmembrane helix</keyword>
<keyword evidence="4 13" id="KW-0812">Transmembrane</keyword>
<feature type="transmembrane region" description="Helical" evidence="13">
    <location>
        <begin position="124"/>
        <end position="145"/>
    </location>
</feature>
<sequence>MSSSSKSGKSSHAPTKIYKRIATSSRNTTYVENAEFHMEERESLQNLAEDPQKAIDSIQASHVTRRFLILPTSRWKRRWDIFMVFVTLYVAVAVPYNMAFTLDYSESRCKGGDSDKADNCYPPFLFGLDVIADVILVIDMVLVFLSAHHGDQLELVKDWKQIAKKYVKSYFFLDLLAFIPFNQLANGVSPNSDKAILKLMLIFKMLRLARFLSKTNFAVESIYGLGKLICVYFMVGHWMGCALFFMSRYQIETMTDHGLNHLNGNFPWVLVDYAKEIRTVTDEDTAKQREFCNLNLSDDFEWQIEDYEWTLFCADIKTKYSFSLYFAITTMASVGYGDITPMTNIERNFAMLFEVVGSLIAALFFANMAVLIAGIDTRGDRLREKMGEVKHYIKTRCIPAELAQRMKDAVEYWWQVHSGLNVKDYLADIPVTLRIEIFSHIQKGCVDRCPIFVDLSQAFLRNITLHLHPISFLPKDMIFYLGEADKRMFFITEGYVEFLDEDYVLVKTRGEGDYFGDFEAIFDTRCQMYARAATACHMYYLDSADIHRVMCDFPEYDAVIRGRVLGGINSDHATIAVHRRKSLLTGADAIRAGALVKKKKEKSSSVIKAHEYKERLEREIKEQEDSKEEEDPNDTESQTKFLLRTVDELQGEMTEINNVMKDLERHYTKPITELKD</sequence>
<evidence type="ECO:0000256" key="10">
    <source>
        <dbReference type="ARBA" id="ARBA00023136"/>
    </source>
</evidence>
<dbReference type="AlphaFoldDB" id="A0AAX4NZB6"/>
<evidence type="ECO:0000256" key="13">
    <source>
        <dbReference type="SAM" id="Phobius"/>
    </source>
</evidence>
<keyword evidence="7" id="KW-0630">Potassium</keyword>
<feature type="transmembrane region" description="Helical" evidence="13">
    <location>
        <begin position="225"/>
        <end position="246"/>
    </location>
</feature>
<evidence type="ECO:0000259" key="14">
    <source>
        <dbReference type="PROSITE" id="PS50042"/>
    </source>
</evidence>
<organism evidence="15 16">
    <name type="scientific">Chloropicon roscoffensis</name>
    <dbReference type="NCBI Taxonomy" id="1461544"/>
    <lineage>
        <taxon>Eukaryota</taxon>
        <taxon>Viridiplantae</taxon>
        <taxon>Chlorophyta</taxon>
        <taxon>Chloropicophyceae</taxon>
        <taxon>Chloropicales</taxon>
        <taxon>Chloropicaceae</taxon>
        <taxon>Chloropicon</taxon>
    </lineage>
</organism>
<evidence type="ECO:0000256" key="5">
    <source>
        <dbReference type="ARBA" id="ARBA00022826"/>
    </source>
</evidence>
<dbReference type="Gene3D" id="1.10.287.70">
    <property type="match status" value="1"/>
</dbReference>
<evidence type="ECO:0000256" key="11">
    <source>
        <dbReference type="ARBA" id="ARBA00023303"/>
    </source>
</evidence>
<evidence type="ECO:0000313" key="16">
    <source>
        <dbReference type="Proteomes" id="UP001472866"/>
    </source>
</evidence>
<dbReference type="InterPro" id="IPR000595">
    <property type="entry name" value="cNMP-bd_dom"/>
</dbReference>
<keyword evidence="9" id="KW-0406">Ion transport</keyword>
<comment type="subcellular location">
    <subcellularLocation>
        <location evidence="1">Membrane</location>
        <topology evidence="1">Multi-pass membrane protein</topology>
    </subcellularLocation>
</comment>
<dbReference type="SUPFAM" id="SSF51206">
    <property type="entry name" value="cAMP-binding domain-like"/>
    <property type="match status" value="1"/>
</dbReference>
<dbReference type="GO" id="GO:0042391">
    <property type="term" value="P:regulation of membrane potential"/>
    <property type="evidence" value="ECO:0007669"/>
    <property type="project" value="TreeGrafter"/>
</dbReference>
<feature type="domain" description="Cyclic nucleotide-binding" evidence="14">
    <location>
        <begin position="451"/>
        <end position="550"/>
    </location>
</feature>
<evidence type="ECO:0000256" key="3">
    <source>
        <dbReference type="ARBA" id="ARBA00022538"/>
    </source>
</evidence>
<feature type="transmembrane region" description="Helical" evidence="13">
    <location>
        <begin position="320"/>
        <end position="339"/>
    </location>
</feature>
<keyword evidence="6" id="KW-0851">Voltage-gated channel</keyword>
<evidence type="ECO:0000256" key="4">
    <source>
        <dbReference type="ARBA" id="ARBA00022692"/>
    </source>
</evidence>
<feature type="transmembrane region" description="Helical" evidence="13">
    <location>
        <begin position="166"/>
        <end position="183"/>
    </location>
</feature>
<evidence type="ECO:0000256" key="1">
    <source>
        <dbReference type="ARBA" id="ARBA00004141"/>
    </source>
</evidence>
<keyword evidence="16" id="KW-1185">Reference proteome</keyword>
<proteinExistence type="predicted"/>
<evidence type="ECO:0000313" key="15">
    <source>
        <dbReference type="EMBL" id="WZN58801.1"/>
    </source>
</evidence>
<dbReference type="GO" id="GO:0034702">
    <property type="term" value="C:monoatomic ion channel complex"/>
    <property type="evidence" value="ECO:0007669"/>
    <property type="project" value="UniProtKB-KW"/>
</dbReference>